<feature type="transmembrane region" description="Helical" evidence="5">
    <location>
        <begin position="7"/>
        <end position="25"/>
    </location>
</feature>
<dbReference type="Proteomes" id="UP000316852">
    <property type="component" value="Unassembled WGS sequence"/>
</dbReference>
<dbReference type="Pfam" id="PF06305">
    <property type="entry name" value="LapA_dom"/>
    <property type="match status" value="1"/>
</dbReference>
<keyword evidence="4 5" id="KW-0472">Membrane</keyword>
<name>A0A538T655_UNCEI</name>
<feature type="transmembrane region" description="Helical" evidence="5">
    <location>
        <begin position="45"/>
        <end position="67"/>
    </location>
</feature>
<evidence type="ECO:0000256" key="5">
    <source>
        <dbReference type="SAM" id="Phobius"/>
    </source>
</evidence>
<evidence type="ECO:0000259" key="6">
    <source>
        <dbReference type="Pfam" id="PF06305"/>
    </source>
</evidence>
<evidence type="ECO:0000256" key="4">
    <source>
        <dbReference type="ARBA" id="ARBA00023136"/>
    </source>
</evidence>
<keyword evidence="3 5" id="KW-1133">Transmembrane helix</keyword>
<evidence type="ECO:0000256" key="2">
    <source>
        <dbReference type="ARBA" id="ARBA00022692"/>
    </source>
</evidence>
<comment type="caution">
    <text evidence="7">The sequence shown here is derived from an EMBL/GenBank/DDBJ whole genome shotgun (WGS) entry which is preliminary data.</text>
</comment>
<dbReference type="GO" id="GO:0005886">
    <property type="term" value="C:plasma membrane"/>
    <property type="evidence" value="ECO:0007669"/>
    <property type="project" value="InterPro"/>
</dbReference>
<accession>A0A538T655</accession>
<keyword evidence="1" id="KW-1003">Cell membrane</keyword>
<organism evidence="7 8">
    <name type="scientific">Eiseniibacteriota bacterium</name>
    <dbReference type="NCBI Taxonomy" id="2212470"/>
    <lineage>
        <taxon>Bacteria</taxon>
        <taxon>Candidatus Eiseniibacteriota</taxon>
    </lineage>
</organism>
<sequence>MWILKNLAWLLVMIVVVGFAVLNVNGRVTEIRLPGATYVDLPLTVILFAAFALGMFLAFILTSIHYLKGRAAMGRLARENQSLKEELRSLRNLPLEDLRIDEKQGGED</sequence>
<evidence type="ECO:0000313" key="8">
    <source>
        <dbReference type="Proteomes" id="UP000316852"/>
    </source>
</evidence>
<evidence type="ECO:0000256" key="3">
    <source>
        <dbReference type="ARBA" id="ARBA00022989"/>
    </source>
</evidence>
<dbReference type="InterPro" id="IPR010445">
    <property type="entry name" value="LapA_dom"/>
</dbReference>
<keyword evidence="2 5" id="KW-0812">Transmembrane</keyword>
<proteinExistence type="predicted"/>
<evidence type="ECO:0000313" key="7">
    <source>
        <dbReference type="EMBL" id="TMQ59110.1"/>
    </source>
</evidence>
<dbReference type="EMBL" id="VBOW01000025">
    <property type="protein sequence ID" value="TMQ59110.1"/>
    <property type="molecule type" value="Genomic_DNA"/>
</dbReference>
<reference evidence="7 8" key="1">
    <citation type="journal article" date="2019" name="Nat. Microbiol.">
        <title>Mediterranean grassland soil C-N compound turnover is dependent on rainfall and depth, and is mediated by genomically divergent microorganisms.</title>
        <authorList>
            <person name="Diamond S."/>
            <person name="Andeer P.F."/>
            <person name="Li Z."/>
            <person name="Crits-Christoph A."/>
            <person name="Burstein D."/>
            <person name="Anantharaman K."/>
            <person name="Lane K.R."/>
            <person name="Thomas B.C."/>
            <person name="Pan C."/>
            <person name="Northen T.R."/>
            <person name="Banfield J.F."/>
        </authorList>
    </citation>
    <scope>NUCLEOTIDE SEQUENCE [LARGE SCALE GENOMIC DNA]</scope>
    <source>
        <strain evidence="7">WS_6</strain>
    </source>
</reference>
<evidence type="ECO:0000256" key="1">
    <source>
        <dbReference type="ARBA" id="ARBA00022475"/>
    </source>
</evidence>
<gene>
    <name evidence="7" type="ORF">E6K76_05840</name>
</gene>
<dbReference type="AlphaFoldDB" id="A0A538T655"/>
<feature type="domain" description="Lipopolysaccharide assembly protein A" evidence="6">
    <location>
        <begin position="31"/>
        <end position="87"/>
    </location>
</feature>
<protein>
    <submittedName>
        <fullName evidence="7">LapA family protein</fullName>
    </submittedName>
</protein>